<reference evidence="10" key="2">
    <citation type="submission" date="2025-09" db="UniProtKB">
        <authorList>
            <consortium name="Ensembl"/>
        </authorList>
    </citation>
    <scope>IDENTIFICATION</scope>
</reference>
<dbReference type="Ensembl" id="ENSHCOT00000001578.1">
    <property type="protein sequence ID" value="ENSHCOP00000007697.1"/>
    <property type="gene ID" value="ENSHCOG00000009806.1"/>
</dbReference>
<keyword evidence="5 9" id="KW-0472">Membrane</keyword>
<evidence type="ECO:0000313" key="11">
    <source>
        <dbReference type="Proteomes" id="UP000264820"/>
    </source>
</evidence>
<dbReference type="Pfam" id="PF00209">
    <property type="entry name" value="SNF"/>
    <property type="match status" value="1"/>
</dbReference>
<name>A0A3Q2XU01_HIPCM</name>
<evidence type="ECO:0000313" key="10">
    <source>
        <dbReference type="Ensembl" id="ENSHCOP00000007697.1"/>
    </source>
</evidence>
<evidence type="ECO:0000256" key="3">
    <source>
        <dbReference type="ARBA" id="ARBA00022692"/>
    </source>
</evidence>
<dbReference type="InterPro" id="IPR037272">
    <property type="entry name" value="SNS_sf"/>
</dbReference>
<feature type="transmembrane region" description="Helical" evidence="9">
    <location>
        <begin position="52"/>
        <end position="70"/>
    </location>
</feature>
<dbReference type="SUPFAM" id="SSF161070">
    <property type="entry name" value="SNF-like"/>
    <property type="match status" value="1"/>
</dbReference>
<keyword evidence="2 8" id="KW-0813">Transport</keyword>
<feature type="binding site" evidence="6">
    <location>
        <position position="392"/>
    </location>
    <ligand>
        <name>Na(+)</name>
        <dbReference type="ChEBI" id="CHEBI:29101"/>
        <label>1</label>
    </ligand>
</feature>
<evidence type="ECO:0000256" key="2">
    <source>
        <dbReference type="ARBA" id="ARBA00022448"/>
    </source>
</evidence>
<feature type="transmembrane region" description="Helical" evidence="9">
    <location>
        <begin position="239"/>
        <end position="256"/>
    </location>
</feature>
<proteinExistence type="inferred from homology"/>
<evidence type="ECO:0000256" key="5">
    <source>
        <dbReference type="ARBA" id="ARBA00023136"/>
    </source>
</evidence>
<reference evidence="10" key="1">
    <citation type="submission" date="2025-08" db="UniProtKB">
        <authorList>
            <consortium name="Ensembl"/>
        </authorList>
    </citation>
    <scope>IDENTIFICATION</scope>
</reference>
<keyword evidence="11" id="KW-1185">Reference proteome</keyword>
<organism evidence="10 11">
    <name type="scientific">Hippocampus comes</name>
    <name type="common">Tiger tail seahorse</name>
    <dbReference type="NCBI Taxonomy" id="109280"/>
    <lineage>
        <taxon>Eukaryota</taxon>
        <taxon>Metazoa</taxon>
        <taxon>Chordata</taxon>
        <taxon>Craniata</taxon>
        <taxon>Vertebrata</taxon>
        <taxon>Euteleostomi</taxon>
        <taxon>Actinopterygii</taxon>
        <taxon>Neopterygii</taxon>
        <taxon>Teleostei</taxon>
        <taxon>Neoteleostei</taxon>
        <taxon>Acanthomorphata</taxon>
        <taxon>Syngnathiaria</taxon>
        <taxon>Syngnathiformes</taxon>
        <taxon>Syngnathoidei</taxon>
        <taxon>Syngnathidae</taxon>
        <taxon>Hippocampus</taxon>
    </lineage>
</organism>
<feature type="binding site" evidence="6">
    <location>
        <position position="61"/>
    </location>
    <ligand>
        <name>Na(+)</name>
        <dbReference type="ChEBI" id="CHEBI:29101"/>
        <label>1</label>
    </ligand>
</feature>
<dbReference type="PRINTS" id="PR00176">
    <property type="entry name" value="NANEUSMPORT"/>
</dbReference>
<dbReference type="PROSITE" id="PS50267">
    <property type="entry name" value="NA_NEUROTRAN_SYMP_3"/>
    <property type="match status" value="1"/>
</dbReference>
<sequence length="639" mass="71618">MSDVVLTTNSCARKRKCWTAAPENRRMPTVSNKTTVAPHAGQIPTWSGRMEFILATVGYAVGLGNVWRFPYLCYSSGGGAFLVPYLMMVFLCGIPLLLMEFAIGQFTHLGPVHALAKVCPLLKGVGLATVVISYVFCTYYNVLMSWALFYLFHSFGATPPWKTCNNSWNVFENCSSGFPGNATDMQSASQQFFDRRLLEKTSGIEDVGGFQWELFGCLLLAWGFVYLCIFKGVKSSGKVVYFTATFPYFILFALLINNMQLPGAKEGVLYFVTPVWNKLFEVKVWVNAAAQVFNSLGIAFGSMISLASYNKFNNNIMRDVLIVSFINSFTSILAGFVIFSAIGYMAHTHNLPVDNISTDGPGLVFVVYPEALSTMPAFQLWAPLFFFMLLCLGLDSQFATLEVALTFIKDEFRTQILHFLKREELVALLVCVVSFLFGLPHVTKGGIYVFQLMDHYTAVVSLMFLAFFEVIAVCWLFGVGRISHMIEKMLGKPANIYFRVCWFLICPLLVLCILVSSIIQYTPVQYGTYKYPLWAEVVGWGVSLVSLIWIPIGAIHEIYNNKGSFLSVSIGWMYGIMTVQKTLCLYLAVLSDCCLFSVQARLLNSLCNPFTDTKTLFSTAHAHLHVHLMFCVQFCFYPL</sequence>
<dbReference type="GO" id="GO:0089718">
    <property type="term" value="P:amino acid import across plasma membrane"/>
    <property type="evidence" value="ECO:0007669"/>
    <property type="project" value="TreeGrafter"/>
</dbReference>
<feature type="binding site" evidence="6">
    <location>
        <position position="327"/>
    </location>
    <ligand>
        <name>Na(+)</name>
        <dbReference type="ChEBI" id="CHEBI:29101"/>
        <label>1</label>
    </ligand>
</feature>
<feature type="transmembrane region" description="Helical" evidence="9">
    <location>
        <begin position="321"/>
        <end position="346"/>
    </location>
</feature>
<dbReference type="Proteomes" id="UP000264820">
    <property type="component" value="Unplaced"/>
</dbReference>
<accession>A0A3Q2XU01</accession>
<comment type="similarity">
    <text evidence="8">Belongs to the sodium:neurotransmitter symporter (SNF) (TC 2.A.22) family.</text>
</comment>
<dbReference type="GeneTree" id="ENSGT00940000165466"/>
<dbReference type="AlphaFoldDB" id="A0A3Q2XU01"/>
<feature type="binding site" evidence="6">
    <location>
        <position position="396"/>
    </location>
    <ligand>
        <name>Na(+)</name>
        <dbReference type="ChEBI" id="CHEBI:29101"/>
        <label>1</label>
    </ligand>
</feature>
<dbReference type="PANTHER" id="PTHR11616:SF133">
    <property type="entry name" value="TRANSPORTER"/>
    <property type="match status" value="1"/>
</dbReference>
<keyword evidence="3 8" id="KW-0812">Transmembrane</keyword>
<comment type="subcellular location">
    <subcellularLocation>
        <location evidence="1">Membrane</location>
        <topology evidence="1">Multi-pass membrane protein</topology>
    </subcellularLocation>
</comment>
<protein>
    <recommendedName>
        <fullName evidence="8">Transporter</fullName>
    </recommendedName>
</protein>
<feature type="transmembrane region" description="Helical" evidence="9">
    <location>
        <begin position="425"/>
        <end position="443"/>
    </location>
</feature>
<feature type="transmembrane region" description="Helical" evidence="9">
    <location>
        <begin position="284"/>
        <end position="309"/>
    </location>
</feature>
<keyword evidence="7" id="KW-1015">Disulfide bond</keyword>
<feature type="transmembrane region" description="Helical" evidence="9">
    <location>
        <begin position="380"/>
        <end position="405"/>
    </location>
</feature>
<feature type="binding site" evidence="6">
    <location>
        <position position="395"/>
    </location>
    <ligand>
        <name>Na(+)</name>
        <dbReference type="ChEBI" id="CHEBI:29101"/>
        <label>1</label>
    </ligand>
</feature>
<evidence type="ECO:0000256" key="1">
    <source>
        <dbReference type="ARBA" id="ARBA00004141"/>
    </source>
</evidence>
<evidence type="ECO:0000256" key="7">
    <source>
        <dbReference type="PIRSR" id="PIRSR600175-2"/>
    </source>
</evidence>
<feature type="transmembrane region" description="Helical" evidence="9">
    <location>
        <begin position="455"/>
        <end position="479"/>
    </location>
</feature>
<dbReference type="InterPro" id="IPR000175">
    <property type="entry name" value="Na/ntran_symport"/>
</dbReference>
<feature type="binding site" evidence="6">
    <location>
        <position position="58"/>
    </location>
    <ligand>
        <name>Na(+)</name>
        <dbReference type="ChEBI" id="CHEBI:29101"/>
        <label>1</label>
    </ligand>
</feature>
<evidence type="ECO:0000256" key="6">
    <source>
        <dbReference type="PIRSR" id="PIRSR600175-1"/>
    </source>
</evidence>
<evidence type="ECO:0000256" key="8">
    <source>
        <dbReference type="RuleBase" id="RU003732"/>
    </source>
</evidence>
<feature type="transmembrane region" description="Helical" evidence="9">
    <location>
        <begin position="500"/>
        <end position="521"/>
    </location>
</feature>
<feature type="binding site" evidence="6">
    <location>
        <position position="295"/>
    </location>
    <ligand>
        <name>Na(+)</name>
        <dbReference type="ChEBI" id="CHEBI:29101"/>
        <label>1</label>
    </ligand>
</feature>
<feature type="transmembrane region" description="Helical" evidence="9">
    <location>
        <begin position="124"/>
        <end position="152"/>
    </location>
</feature>
<dbReference type="GO" id="GO:0046872">
    <property type="term" value="F:metal ion binding"/>
    <property type="evidence" value="ECO:0007669"/>
    <property type="project" value="UniProtKB-KW"/>
</dbReference>
<feature type="binding site" evidence="6">
    <location>
        <position position="65"/>
    </location>
    <ligand>
        <name>Na(+)</name>
        <dbReference type="ChEBI" id="CHEBI:29101"/>
        <label>1</label>
    </ligand>
</feature>
<feature type="transmembrane region" description="Helical" evidence="9">
    <location>
        <begin position="564"/>
        <end position="589"/>
    </location>
</feature>
<evidence type="ECO:0000256" key="4">
    <source>
        <dbReference type="ARBA" id="ARBA00022989"/>
    </source>
</evidence>
<feature type="binding site" evidence="6">
    <location>
        <position position="60"/>
    </location>
    <ligand>
        <name>Na(+)</name>
        <dbReference type="ChEBI" id="CHEBI:29101"/>
        <label>1</label>
    </ligand>
</feature>
<keyword evidence="6" id="KW-0915">Sodium</keyword>
<feature type="transmembrane region" description="Helical" evidence="9">
    <location>
        <begin position="533"/>
        <end position="552"/>
    </location>
</feature>
<dbReference type="GO" id="GO:0005283">
    <property type="term" value="F:amino acid:sodium symporter activity"/>
    <property type="evidence" value="ECO:0007669"/>
    <property type="project" value="TreeGrafter"/>
</dbReference>
<feature type="transmembrane region" description="Helical" evidence="9">
    <location>
        <begin position="82"/>
        <end position="103"/>
    </location>
</feature>
<dbReference type="NCBIfam" id="NF037979">
    <property type="entry name" value="Na_transp"/>
    <property type="match status" value="1"/>
</dbReference>
<feature type="transmembrane region" description="Helical" evidence="9">
    <location>
        <begin position="210"/>
        <end position="230"/>
    </location>
</feature>
<keyword evidence="4 9" id="KW-1133">Transmembrane helix</keyword>
<dbReference type="PROSITE" id="PS00610">
    <property type="entry name" value="NA_NEUROTRAN_SYMP_1"/>
    <property type="match status" value="1"/>
</dbReference>
<keyword evidence="8" id="KW-0769">Symport</keyword>
<keyword evidence="6" id="KW-0479">Metal-binding</keyword>
<feature type="disulfide bond" evidence="7">
    <location>
        <begin position="164"/>
        <end position="174"/>
    </location>
</feature>
<evidence type="ECO:0000256" key="9">
    <source>
        <dbReference type="SAM" id="Phobius"/>
    </source>
</evidence>
<dbReference type="PANTHER" id="PTHR11616">
    <property type="entry name" value="SODIUM/CHLORIDE DEPENDENT TRANSPORTER"/>
    <property type="match status" value="1"/>
</dbReference>
<dbReference type="GO" id="GO:0005886">
    <property type="term" value="C:plasma membrane"/>
    <property type="evidence" value="ECO:0007669"/>
    <property type="project" value="TreeGrafter"/>
</dbReference>